<feature type="compositionally biased region" description="Polar residues" evidence="1">
    <location>
        <begin position="105"/>
        <end position="131"/>
    </location>
</feature>
<reference evidence="2 3" key="1">
    <citation type="submission" date="2015-12" db="EMBL/GenBank/DDBJ databases">
        <title>Draft genome sequence of Moniliophthora roreri, the causal agent of frosty pod rot of cacao.</title>
        <authorList>
            <person name="Aime M.C."/>
            <person name="Diaz-Valderrama J.R."/>
            <person name="Kijpornyongpan T."/>
            <person name="Phillips-Mora W."/>
        </authorList>
    </citation>
    <scope>NUCLEOTIDE SEQUENCE [LARGE SCALE GENOMIC DNA]</scope>
    <source>
        <strain evidence="2 3">MCA 2952</strain>
    </source>
</reference>
<organism evidence="2 3">
    <name type="scientific">Moniliophthora roreri</name>
    <name type="common">Frosty pod rot fungus</name>
    <name type="synonym">Monilia roreri</name>
    <dbReference type="NCBI Taxonomy" id="221103"/>
    <lineage>
        <taxon>Eukaryota</taxon>
        <taxon>Fungi</taxon>
        <taxon>Dikarya</taxon>
        <taxon>Basidiomycota</taxon>
        <taxon>Agaricomycotina</taxon>
        <taxon>Agaricomycetes</taxon>
        <taxon>Agaricomycetidae</taxon>
        <taxon>Agaricales</taxon>
        <taxon>Marasmiineae</taxon>
        <taxon>Marasmiaceae</taxon>
        <taxon>Moniliophthora</taxon>
    </lineage>
</organism>
<feature type="region of interest" description="Disordered" evidence="1">
    <location>
        <begin position="85"/>
        <end position="131"/>
    </location>
</feature>
<dbReference type="EMBL" id="LATX01001319">
    <property type="protein sequence ID" value="KTB42539.1"/>
    <property type="molecule type" value="Genomic_DNA"/>
</dbReference>
<protein>
    <submittedName>
        <fullName evidence="2">Uncharacterized protein</fullName>
    </submittedName>
</protein>
<evidence type="ECO:0000256" key="1">
    <source>
        <dbReference type="SAM" id="MobiDB-lite"/>
    </source>
</evidence>
<accession>A0A0W0G1S9</accession>
<evidence type="ECO:0000313" key="2">
    <source>
        <dbReference type="EMBL" id="KTB42539.1"/>
    </source>
</evidence>
<sequence>MAEGSSNSDTSNLNLLVQFATFLSTVQNSSSDTNGQLSQFQNLLQSASTGVPAAPAAFLSNTTLPIPSQNNTASQTTQLGTNLITMDSEPPPSTKPRALPLTGVSGAQSDTRALNDLPPSTQPRGSSALSGTETSASGFNWALVIQLFSSIQMLNSIGGTSSISGHPRLSTVPGFPSLVQRANCECVEHTAISLPAKKKKRGKAIRPLLLIGRPMVPRVEDCLWLTAGDMTVVNLKVKIFPPQPAIAPLQVLELPNRIYQYYFNEDSFDSVLSSLHLIYTFPCLPIQTTVSDIFAVLQIIQTSFLELDVNLHELQLGPKNLNDFDALDGEGISELFGAECDQVLEYSCAAPQDEIQEERVVAQMLTPLDGGRCPVLQSDTVFREGSSSRTISSSSVSSSVSSSAASEVRHSSISLFLSTSDGCDYVMNEAVLPIPETLFILTGEELWENDNWVSKLAACNPQPMEVWFTFKQPNIIFEAIGERYWEQNAKDVPSLRLKGTSVERLALELEIKLAASFVDSDGDYVTSGPGTELEVVQLVIQRWLSNQGGGLLAPKIGQYSMVSAIPIHATLRHWMEIGPGDSVNEFKSHFASYHDMLIASLSGCSQDTHEALAWEMLHNVVVGSEHLSNPYFQVFAAGLMVPSEVGLTLADYAHGFSGGAEGFVSTAYSSSIQNYSSLHLEYDVTGLKSETLSKVNSLLSANLSLRASSLPALFQEFLEGQGTPCPTELAAIQSHFSKAVNMDDINSHSF</sequence>
<dbReference type="AlphaFoldDB" id="A0A0W0G1S9"/>
<name>A0A0W0G1S9_MONRR</name>
<evidence type="ECO:0000313" key="3">
    <source>
        <dbReference type="Proteomes" id="UP000054988"/>
    </source>
</evidence>
<proteinExistence type="predicted"/>
<comment type="caution">
    <text evidence="2">The sequence shown here is derived from an EMBL/GenBank/DDBJ whole genome shotgun (WGS) entry which is preliminary data.</text>
</comment>
<dbReference type="Proteomes" id="UP000054988">
    <property type="component" value="Unassembled WGS sequence"/>
</dbReference>
<gene>
    <name evidence="2" type="ORF">WG66_4883</name>
</gene>